<protein>
    <submittedName>
        <fullName evidence="1">Uncharacterized protein</fullName>
    </submittedName>
</protein>
<reference evidence="1 2" key="1">
    <citation type="journal article" date="2014" name="PLoS ONE">
        <title>Global Analysis of Gene Expression Profiles in Physic Nut (Jatropha curcas L.) Seedlings Exposed to Salt Stress.</title>
        <authorList>
            <person name="Zhang L."/>
            <person name="Zhang C."/>
            <person name="Wu P."/>
            <person name="Chen Y."/>
            <person name="Li M."/>
            <person name="Jiang H."/>
            <person name="Wu G."/>
        </authorList>
    </citation>
    <scope>NUCLEOTIDE SEQUENCE [LARGE SCALE GENOMIC DNA]</scope>
    <source>
        <strain evidence="2">cv. GZQX0401</strain>
        <tissue evidence="1">Young leaves</tissue>
    </source>
</reference>
<dbReference type="EMBL" id="KK914475">
    <property type="protein sequence ID" value="KDP35810.1"/>
    <property type="molecule type" value="Genomic_DNA"/>
</dbReference>
<accession>A0A067KU68</accession>
<evidence type="ECO:0000313" key="1">
    <source>
        <dbReference type="EMBL" id="KDP35810.1"/>
    </source>
</evidence>
<dbReference type="AlphaFoldDB" id="A0A067KU68"/>
<keyword evidence="2" id="KW-1185">Reference proteome</keyword>
<gene>
    <name evidence="1" type="ORF">JCGZ_10619</name>
</gene>
<dbReference type="Proteomes" id="UP000027138">
    <property type="component" value="Unassembled WGS sequence"/>
</dbReference>
<organism evidence="1 2">
    <name type="scientific">Jatropha curcas</name>
    <name type="common">Barbados nut</name>
    <dbReference type="NCBI Taxonomy" id="180498"/>
    <lineage>
        <taxon>Eukaryota</taxon>
        <taxon>Viridiplantae</taxon>
        <taxon>Streptophyta</taxon>
        <taxon>Embryophyta</taxon>
        <taxon>Tracheophyta</taxon>
        <taxon>Spermatophyta</taxon>
        <taxon>Magnoliopsida</taxon>
        <taxon>eudicotyledons</taxon>
        <taxon>Gunneridae</taxon>
        <taxon>Pentapetalae</taxon>
        <taxon>rosids</taxon>
        <taxon>fabids</taxon>
        <taxon>Malpighiales</taxon>
        <taxon>Euphorbiaceae</taxon>
        <taxon>Crotonoideae</taxon>
        <taxon>Jatropheae</taxon>
        <taxon>Jatropha</taxon>
    </lineage>
</organism>
<proteinExistence type="predicted"/>
<evidence type="ECO:0000313" key="2">
    <source>
        <dbReference type="Proteomes" id="UP000027138"/>
    </source>
</evidence>
<sequence length="115" mass="13322">MVTVSETVIWPPLQLAIHNPNLALKREKNSEGGDQKRDCRTQTNQSVVSIEDVAGKWLTGWRVDQSRKSYGGYEYSNFEAQKACFLGLQTVWPGRRPFEKFTESMPIWYLKRPEN</sequence>
<name>A0A067KU68_JATCU</name>